<evidence type="ECO:0000313" key="1">
    <source>
        <dbReference type="EMBL" id="KAJ1148160.1"/>
    </source>
</evidence>
<protein>
    <submittedName>
        <fullName evidence="1">Uncharacterized protein</fullName>
    </submittedName>
</protein>
<gene>
    <name evidence="1" type="ORF">NDU88_000998</name>
</gene>
<name>A0AAV7RBP1_PLEWA</name>
<dbReference type="EMBL" id="JANPWB010000009">
    <property type="protein sequence ID" value="KAJ1148160.1"/>
    <property type="molecule type" value="Genomic_DNA"/>
</dbReference>
<dbReference type="AlphaFoldDB" id="A0AAV7RBP1"/>
<organism evidence="1 2">
    <name type="scientific">Pleurodeles waltl</name>
    <name type="common">Iberian ribbed newt</name>
    <dbReference type="NCBI Taxonomy" id="8319"/>
    <lineage>
        <taxon>Eukaryota</taxon>
        <taxon>Metazoa</taxon>
        <taxon>Chordata</taxon>
        <taxon>Craniata</taxon>
        <taxon>Vertebrata</taxon>
        <taxon>Euteleostomi</taxon>
        <taxon>Amphibia</taxon>
        <taxon>Batrachia</taxon>
        <taxon>Caudata</taxon>
        <taxon>Salamandroidea</taxon>
        <taxon>Salamandridae</taxon>
        <taxon>Pleurodelinae</taxon>
        <taxon>Pleurodeles</taxon>
    </lineage>
</organism>
<proteinExistence type="predicted"/>
<reference evidence="1" key="1">
    <citation type="journal article" date="2022" name="bioRxiv">
        <title>Sequencing and chromosome-scale assembly of the giantPleurodeles waltlgenome.</title>
        <authorList>
            <person name="Brown T."/>
            <person name="Elewa A."/>
            <person name="Iarovenko S."/>
            <person name="Subramanian E."/>
            <person name="Araus A.J."/>
            <person name="Petzold A."/>
            <person name="Susuki M."/>
            <person name="Suzuki K.-i.T."/>
            <person name="Hayashi T."/>
            <person name="Toyoda A."/>
            <person name="Oliveira C."/>
            <person name="Osipova E."/>
            <person name="Leigh N.D."/>
            <person name="Simon A."/>
            <person name="Yun M.H."/>
        </authorList>
    </citation>
    <scope>NUCLEOTIDE SEQUENCE</scope>
    <source>
        <strain evidence="1">20211129_DDA</strain>
        <tissue evidence="1">Liver</tissue>
    </source>
</reference>
<dbReference type="Proteomes" id="UP001066276">
    <property type="component" value="Chromosome 5"/>
</dbReference>
<comment type="caution">
    <text evidence="1">The sequence shown here is derived from an EMBL/GenBank/DDBJ whole genome shotgun (WGS) entry which is preliminary data.</text>
</comment>
<evidence type="ECO:0000313" key="2">
    <source>
        <dbReference type="Proteomes" id="UP001066276"/>
    </source>
</evidence>
<keyword evidence="2" id="KW-1185">Reference proteome</keyword>
<accession>A0AAV7RBP1</accession>
<sequence>MQEVRRSLEVEDNLLGRVRLQQPVVEPQKERKANCGVQGATARPKDRAVAWESLKRSSAESALSLQRRVPSKDMSIKDCWTSPEKPDVPSQAWRLKAIVNVTNLPSESFVSSPQQVMNFAASLPSITAWERMVRASSGT</sequence>